<evidence type="ECO:0000313" key="3">
    <source>
        <dbReference type="EMBL" id="KAL1116665.1"/>
    </source>
</evidence>
<dbReference type="PANTHER" id="PTHR45876:SF8">
    <property type="entry name" value="FI04035P"/>
    <property type="match status" value="1"/>
</dbReference>
<name>A0ABD0Y231_9HEMI</name>
<dbReference type="SUPFAM" id="SSF51045">
    <property type="entry name" value="WW domain"/>
    <property type="match status" value="1"/>
</dbReference>
<dbReference type="PANTHER" id="PTHR45876">
    <property type="entry name" value="FI04035P"/>
    <property type="match status" value="1"/>
</dbReference>
<dbReference type="Proteomes" id="UP001558652">
    <property type="component" value="Unassembled WGS sequence"/>
</dbReference>
<comment type="caution">
    <text evidence="3">The sequence shown here is derived from an EMBL/GenBank/DDBJ whole genome shotgun (WGS) entry which is preliminary data.</text>
</comment>
<feature type="compositionally biased region" description="Polar residues" evidence="1">
    <location>
        <begin position="129"/>
        <end position="144"/>
    </location>
</feature>
<sequence length="258" mass="28361">MEWVEIIEPKTKEHMYANLTTGECVWDPPTGVPVKKTDNKQWWELFDHNTGRFYYYNATSQKTVWHRPVNCDIIPLAKLQTLKQNTEPANTDDGTPNNDVSSTTSSHKSKESVATQTPGGGAGGRSSIRHTQPTSNCMNSSCKTGTNGSGGGGQDTGQNSPRSSRPHHHHHHHSCRTGDGRGRRGSQGSWRRNTHTQDSGRSSDSSSVSLCRHQTANKPSLAPSPSTPLLKKRSPSQSIKANSFDINISQYTVYLPIL</sequence>
<protein>
    <recommendedName>
        <fullName evidence="2">WW domain-containing protein</fullName>
    </recommendedName>
</protein>
<dbReference type="EMBL" id="JBFDAA010000017">
    <property type="protein sequence ID" value="KAL1116665.1"/>
    <property type="molecule type" value="Genomic_DNA"/>
</dbReference>
<keyword evidence="4" id="KW-1185">Reference proteome</keyword>
<dbReference type="SMART" id="SM00456">
    <property type="entry name" value="WW"/>
    <property type="match status" value="2"/>
</dbReference>
<evidence type="ECO:0000313" key="4">
    <source>
        <dbReference type="Proteomes" id="UP001558652"/>
    </source>
</evidence>
<dbReference type="PROSITE" id="PS50020">
    <property type="entry name" value="WW_DOMAIN_2"/>
    <property type="match status" value="1"/>
</dbReference>
<feature type="compositionally biased region" description="Basic residues" evidence="1">
    <location>
        <begin position="164"/>
        <end position="175"/>
    </location>
</feature>
<evidence type="ECO:0000259" key="2">
    <source>
        <dbReference type="PROSITE" id="PS50020"/>
    </source>
</evidence>
<dbReference type="InterPro" id="IPR036020">
    <property type="entry name" value="WW_dom_sf"/>
</dbReference>
<evidence type="ECO:0000256" key="1">
    <source>
        <dbReference type="SAM" id="MobiDB-lite"/>
    </source>
</evidence>
<feature type="compositionally biased region" description="Polar residues" evidence="1">
    <location>
        <begin position="86"/>
        <end position="100"/>
    </location>
</feature>
<proteinExistence type="predicted"/>
<gene>
    <name evidence="3" type="ORF">AAG570_005137</name>
</gene>
<dbReference type="Gene3D" id="2.20.70.10">
    <property type="match status" value="1"/>
</dbReference>
<feature type="compositionally biased region" description="Low complexity" evidence="1">
    <location>
        <begin position="218"/>
        <end position="229"/>
    </location>
</feature>
<reference evidence="3 4" key="1">
    <citation type="submission" date="2024-07" db="EMBL/GenBank/DDBJ databases">
        <title>Chromosome-level genome assembly of the water stick insect Ranatra chinensis (Heteroptera: Nepidae).</title>
        <authorList>
            <person name="Liu X."/>
        </authorList>
    </citation>
    <scope>NUCLEOTIDE SEQUENCE [LARGE SCALE GENOMIC DNA]</scope>
    <source>
        <strain evidence="3">Cailab_2021Rc</strain>
        <tissue evidence="3">Muscle</tissue>
    </source>
</reference>
<dbReference type="FunFam" id="2.20.70.10:FF:000022">
    <property type="entry name" value="Rho GTPase activating protein 39"/>
    <property type="match status" value="1"/>
</dbReference>
<feature type="region of interest" description="Disordered" evidence="1">
    <location>
        <begin position="86"/>
        <end position="238"/>
    </location>
</feature>
<feature type="domain" description="WW" evidence="2">
    <location>
        <begin position="43"/>
        <end position="70"/>
    </location>
</feature>
<dbReference type="InterPro" id="IPR001202">
    <property type="entry name" value="WW_dom"/>
</dbReference>
<feature type="compositionally biased region" description="Low complexity" evidence="1">
    <location>
        <begin position="199"/>
        <end position="209"/>
    </location>
</feature>
<dbReference type="AlphaFoldDB" id="A0ABD0Y231"/>
<organism evidence="3 4">
    <name type="scientific">Ranatra chinensis</name>
    <dbReference type="NCBI Taxonomy" id="642074"/>
    <lineage>
        <taxon>Eukaryota</taxon>
        <taxon>Metazoa</taxon>
        <taxon>Ecdysozoa</taxon>
        <taxon>Arthropoda</taxon>
        <taxon>Hexapoda</taxon>
        <taxon>Insecta</taxon>
        <taxon>Pterygota</taxon>
        <taxon>Neoptera</taxon>
        <taxon>Paraneoptera</taxon>
        <taxon>Hemiptera</taxon>
        <taxon>Heteroptera</taxon>
        <taxon>Panheteroptera</taxon>
        <taxon>Nepomorpha</taxon>
        <taxon>Nepidae</taxon>
        <taxon>Ranatrinae</taxon>
        <taxon>Ranatra</taxon>
    </lineage>
</organism>
<accession>A0ABD0Y231</accession>